<evidence type="ECO:0000256" key="2">
    <source>
        <dbReference type="ARBA" id="ARBA00011612"/>
    </source>
</evidence>
<dbReference type="SMART" id="SM00385">
    <property type="entry name" value="CYCLIN"/>
    <property type="match status" value="1"/>
</dbReference>
<dbReference type="SUPFAM" id="SSF47954">
    <property type="entry name" value="Cyclin-like"/>
    <property type="match status" value="2"/>
</dbReference>
<dbReference type="FunFam" id="1.10.472.10:FF:000095">
    <property type="entry name" value="Cyclin Ccl1, putative (AFU_orthologue AFUA_5G07030)"/>
    <property type="match status" value="1"/>
</dbReference>
<dbReference type="InterPro" id="IPR036915">
    <property type="entry name" value="Cyclin-like_sf"/>
</dbReference>
<dbReference type="PANTHER" id="PTHR10026">
    <property type="entry name" value="CYCLIN"/>
    <property type="match status" value="1"/>
</dbReference>
<proteinExistence type="inferred from homology"/>
<evidence type="ECO:0000256" key="4">
    <source>
        <dbReference type="ARBA" id="ARBA00022491"/>
    </source>
</evidence>
<name>A0A318Z6B4_9EURO</name>
<dbReference type="Pfam" id="PF16899">
    <property type="entry name" value="Cyclin_C_2"/>
    <property type="match status" value="1"/>
</dbReference>
<comment type="function">
    <text evidence="6">Component of the SRB8-11 complex. The SRB8-11 complex is a regulatory module of the Mediator complex which is itself involved in regulation of basal and activated RNA polymerase II-dependent transcription. The SRB8-11 complex may be involved in the transcriptional repression of a subset of genes regulated by Mediator. It may inhibit the association of the Mediator complex with RNA polymerase II to form the holoenzyme complex. The SRB8-11 complex phosphorylates the C-terminal domain (CTD) of the largest subunit of RNA polymerase II.</text>
</comment>
<dbReference type="CDD" id="cd20524">
    <property type="entry name" value="CYCLIN_CCNH_rpt1"/>
    <property type="match status" value="1"/>
</dbReference>
<dbReference type="STRING" id="1450539.A0A318Z6B4"/>
<protein>
    <recommendedName>
        <fullName evidence="3">RNA polymerase II holoenzyme cyclin-like subunit</fullName>
    </recommendedName>
</protein>
<dbReference type="Pfam" id="PF00134">
    <property type="entry name" value="Cyclin_N"/>
    <property type="match status" value="1"/>
</dbReference>
<comment type="similarity">
    <text evidence="1">Belongs to the cyclin family. Cyclin C subfamily.</text>
</comment>
<dbReference type="InterPro" id="IPR043198">
    <property type="entry name" value="Cyclin/Ssn8"/>
</dbReference>
<organism evidence="10 11">
    <name type="scientific">Aspergillus saccharolyticus JOP 1030-1</name>
    <dbReference type="NCBI Taxonomy" id="1450539"/>
    <lineage>
        <taxon>Eukaryota</taxon>
        <taxon>Fungi</taxon>
        <taxon>Dikarya</taxon>
        <taxon>Ascomycota</taxon>
        <taxon>Pezizomycotina</taxon>
        <taxon>Eurotiomycetes</taxon>
        <taxon>Eurotiomycetidae</taxon>
        <taxon>Eurotiales</taxon>
        <taxon>Aspergillaceae</taxon>
        <taxon>Aspergillus</taxon>
        <taxon>Aspergillus subgen. Circumdati</taxon>
    </lineage>
</organism>
<feature type="domain" description="Cyclin-like" evidence="9">
    <location>
        <begin position="101"/>
        <end position="186"/>
    </location>
</feature>
<dbReference type="EMBL" id="KZ821256">
    <property type="protein sequence ID" value="PYH41984.1"/>
    <property type="molecule type" value="Genomic_DNA"/>
</dbReference>
<feature type="compositionally biased region" description="Low complexity" evidence="8">
    <location>
        <begin position="244"/>
        <end position="277"/>
    </location>
</feature>
<dbReference type="GO" id="GO:0006357">
    <property type="term" value="P:regulation of transcription by RNA polymerase II"/>
    <property type="evidence" value="ECO:0007669"/>
    <property type="project" value="InterPro"/>
</dbReference>
<dbReference type="Proteomes" id="UP000248349">
    <property type="component" value="Unassembled WGS sequence"/>
</dbReference>
<dbReference type="CDD" id="cd20525">
    <property type="entry name" value="CYCLIN_CCNH_rpt2"/>
    <property type="match status" value="1"/>
</dbReference>
<comment type="subunit">
    <text evidence="2">Component of the SRB8-11 complex, a regulatory module of the Mediator complex.</text>
</comment>
<dbReference type="GO" id="GO:0016538">
    <property type="term" value="F:cyclin-dependent protein serine/threonine kinase regulator activity"/>
    <property type="evidence" value="ECO:0007669"/>
    <property type="project" value="InterPro"/>
</dbReference>
<evidence type="ECO:0000256" key="7">
    <source>
        <dbReference type="RuleBase" id="RU000383"/>
    </source>
</evidence>
<dbReference type="InterPro" id="IPR006671">
    <property type="entry name" value="Cyclin_N"/>
</dbReference>
<dbReference type="GeneID" id="37079562"/>
<feature type="region of interest" description="Disordered" evidence="8">
    <location>
        <begin position="238"/>
        <end position="278"/>
    </location>
</feature>
<evidence type="ECO:0000259" key="9">
    <source>
        <dbReference type="SMART" id="SM00385"/>
    </source>
</evidence>
<feature type="region of interest" description="Disordered" evidence="8">
    <location>
        <begin position="44"/>
        <end position="87"/>
    </location>
</feature>
<evidence type="ECO:0000256" key="5">
    <source>
        <dbReference type="ARBA" id="ARBA00023127"/>
    </source>
</evidence>
<dbReference type="Gene3D" id="1.10.472.10">
    <property type="entry name" value="Cyclin-like"/>
    <property type="match status" value="1"/>
</dbReference>
<dbReference type="InterPro" id="IPR031658">
    <property type="entry name" value="Cyclin_C_2"/>
</dbReference>
<keyword evidence="5 7" id="KW-0195">Cyclin</keyword>
<dbReference type="InterPro" id="IPR013763">
    <property type="entry name" value="Cyclin-like_dom"/>
</dbReference>
<keyword evidence="4" id="KW-0678">Repressor</keyword>
<dbReference type="OrthoDB" id="340962at2759"/>
<dbReference type="RefSeq" id="XP_025427966.1">
    <property type="nucleotide sequence ID" value="XM_025578333.1"/>
</dbReference>
<accession>A0A318Z6B4</accession>
<keyword evidence="11" id="KW-1185">Reference proteome</keyword>
<gene>
    <name evidence="10" type="ORF">BP01DRAFT_394548</name>
</gene>
<feature type="region of interest" description="Disordered" evidence="8">
    <location>
        <begin position="435"/>
        <end position="482"/>
    </location>
</feature>
<dbReference type="AlphaFoldDB" id="A0A318Z6B4"/>
<evidence type="ECO:0000256" key="1">
    <source>
        <dbReference type="ARBA" id="ARBA00008638"/>
    </source>
</evidence>
<evidence type="ECO:0000256" key="8">
    <source>
        <dbReference type="SAM" id="MobiDB-lite"/>
    </source>
</evidence>
<reference evidence="10 11" key="1">
    <citation type="submission" date="2016-12" db="EMBL/GenBank/DDBJ databases">
        <title>The genomes of Aspergillus section Nigri reveals drivers in fungal speciation.</title>
        <authorList>
            <consortium name="DOE Joint Genome Institute"/>
            <person name="Vesth T.C."/>
            <person name="Nybo J."/>
            <person name="Theobald S."/>
            <person name="Brandl J."/>
            <person name="Frisvad J.C."/>
            <person name="Nielsen K.F."/>
            <person name="Lyhne E.K."/>
            <person name="Kogle M.E."/>
            <person name="Kuo A."/>
            <person name="Riley R."/>
            <person name="Clum A."/>
            <person name="Nolan M."/>
            <person name="Lipzen A."/>
            <person name="Salamov A."/>
            <person name="Henrissat B."/>
            <person name="Wiebenga A."/>
            <person name="De Vries R.P."/>
            <person name="Grigoriev I.V."/>
            <person name="Mortensen U.H."/>
            <person name="Andersen M.R."/>
            <person name="Baker S.E."/>
        </authorList>
    </citation>
    <scope>NUCLEOTIDE SEQUENCE [LARGE SCALE GENOMIC DNA]</scope>
    <source>
        <strain evidence="10 11">JOP 1030-1</strain>
    </source>
</reference>
<evidence type="ECO:0000256" key="6">
    <source>
        <dbReference type="ARBA" id="ARBA00025278"/>
    </source>
</evidence>
<evidence type="ECO:0000256" key="3">
    <source>
        <dbReference type="ARBA" id="ARBA00014912"/>
    </source>
</evidence>
<evidence type="ECO:0000313" key="10">
    <source>
        <dbReference type="EMBL" id="PYH41984.1"/>
    </source>
</evidence>
<evidence type="ECO:0000313" key="11">
    <source>
        <dbReference type="Proteomes" id="UP000248349"/>
    </source>
</evidence>
<sequence length="482" mass="51952">MIEDDFYRTSSQYRLWSFTEASLKAQRATTNAVASDRVRAAIRRAQEARRSATSSATGTPVPEVDGGGGGSTSTSTSKAEEKPIECLTPEEEQQTVSYYCEQIIQLGEAYKPPLPTIVRATAIQYLRRFYLTNSPMTYHPKQIMPCALFLATKTDNYYMSLRQFADGVPGDTTADDIIAPEFLVMQSLRFTFDVRHPFRGLEGGILELQAIAAGQGQPAPHAPPTQNTPELLRRNLFALPPPTTTTTTSTNPQTTTSSSSSTTSTSTSTITSSTPATAAQIKDRIARAHHNTRELLKSAAQITDVYFLYTPAQIWLAALMVADPPLGEFYLDTKLGTPPTTTTTTNDQTSGQLAALRAKLTQTLTACATMLRSYHPLASDPEQMKTLRRIIGKKLYHCQNPEKVNLSRPGGGGGAAGAKRIPAAAAAVAAAAAAGSGAGESGTSESEMERLAKKRKLEQGAARSKDIFGGELVMQRTKGDHH</sequence>